<dbReference type="AlphaFoldDB" id="A0A0B6RX36"/>
<sequence length="277" mass="31741">MSELQRALYIANRAQTKRLIPVEERLLAFERDWTSSTISRVSPADLPADLAELQKRLAALIKQDEEDDAESVRYVAEQMSLDEFRILVQEFATDGLTEAQVFYFLMPRLSLEAQMPVLRMMVDEFGSGNLQRSHTALYIKLLDELGLPTDLNYYIDNVSPDALAFVNMFYWLSVRADDPSYFAGVITYFESIIPSFFLCYTRACERLGVSAHHYYSEHVHIDVFHAIEGHRLLRAMDKSGQLDCAKAWQGVCFSREITTQAFEASVSKARHYASEYS</sequence>
<dbReference type="Pfam" id="PF14518">
    <property type="entry name" value="Haem_oxygenas_2"/>
    <property type="match status" value="1"/>
</dbReference>
<dbReference type="KEGG" id="bgp:BGL_1c10980"/>
<gene>
    <name evidence="1" type="ORF">BGL_1c10980</name>
</gene>
<organism evidence="1 2">
    <name type="scientific">Burkholderia plantarii</name>
    <dbReference type="NCBI Taxonomy" id="41899"/>
    <lineage>
        <taxon>Bacteria</taxon>
        <taxon>Pseudomonadati</taxon>
        <taxon>Pseudomonadota</taxon>
        <taxon>Betaproteobacteria</taxon>
        <taxon>Burkholderiales</taxon>
        <taxon>Burkholderiaceae</taxon>
        <taxon>Burkholderia</taxon>
    </lineage>
</organism>
<accession>A0A0B6RX36</accession>
<dbReference type="RefSeq" id="WP_042624315.1">
    <property type="nucleotide sequence ID" value="NZ_CP002580.1"/>
</dbReference>
<dbReference type="SUPFAM" id="SSF48613">
    <property type="entry name" value="Heme oxygenase-like"/>
    <property type="match status" value="1"/>
</dbReference>
<dbReference type="Proteomes" id="UP000031838">
    <property type="component" value="Chromosome 1"/>
</dbReference>
<reference evidence="2" key="1">
    <citation type="submission" date="2011-03" db="EMBL/GenBank/DDBJ databases">
        <authorList>
            <person name="Voget S."/>
            <person name="Streit W.R."/>
            <person name="Jaeger K.E."/>
            <person name="Daniel R."/>
        </authorList>
    </citation>
    <scope>NUCLEOTIDE SEQUENCE [LARGE SCALE GENOMIC DNA]</scope>
    <source>
        <strain evidence="2">PG1</strain>
    </source>
</reference>
<evidence type="ECO:0000313" key="2">
    <source>
        <dbReference type="Proteomes" id="UP000031838"/>
    </source>
</evidence>
<name>A0A0B6RX36_BURPL</name>
<keyword evidence="2" id="KW-1185">Reference proteome</keyword>
<dbReference type="HOGENOM" id="CLU_976162_0_0_4"/>
<evidence type="ECO:0008006" key="3">
    <source>
        <dbReference type="Google" id="ProtNLM"/>
    </source>
</evidence>
<reference evidence="1 2" key="2">
    <citation type="journal article" date="2016" name="Appl. Microbiol. Biotechnol.">
        <title>Mutations improving production and secretion of extracellular lipase by Burkholderia glumae PG1.</title>
        <authorList>
            <person name="Knapp A."/>
            <person name="Voget S."/>
            <person name="Gao R."/>
            <person name="Zaburannyi N."/>
            <person name="Krysciak D."/>
            <person name="Breuer M."/>
            <person name="Hauer B."/>
            <person name="Streit W.R."/>
            <person name="Muller R."/>
            <person name="Daniel R."/>
            <person name="Jaeger K.E."/>
        </authorList>
    </citation>
    <scope>NUCLEOTIDE SEQUENCE [LARGE SCALE GENOMIC DNA]</scope>
    <source>
        <strain evidence="1 2">PG1</strain>
    </source>
</reference>
<dbReference type="Gene3D" id="1.20.910.10">
    <property type="entry name" value="Heme oxygenase-like"/>
    <property type="match status" value="1"/>
</dbReference>
<evidence type="ECO:0000313" key="1">
    <source>
        <dbReference type="EMBL" id="AJK45620.1"/>
    </source>
</evidence>
<dbReference type="InterPro" id="IPR016084">
    <property type="entry name" value="Haem_Oase-like_multi-hlx"/>
</dbReference>
<proteinExistence type="predicted"/>
<dbReference type="SMART" id="SM01236">
    <property type="entry name" value="Haem_oxygenase_2"/>
    <property type="match status" value="1"/>
</dbReference>
<dbReference type="EMBL" id="CP002580">
    <property type="protein sequence ID" value="AJK45620.1"/>
    <property type="molecule type" value="Genomic_DNA"/>
</dbReference>
<protein>
    <recommendedName>
        <fullName evidence="3">Iron-containing redox enzyme family protein</fullName>
    </recommendedName>
</protein>